<dbReference type="InterPro" id="IPR008927">
    <property type="entry name" value="6-PGluconate_DH-like_C_sf"/>
</dbReference>
<organism evidence="7 8">
    <name type="scientific">Limnothrix redekei LRLZ20PSL1</name>
    <dbReference type="NCBI Taxonomy" id="3112953"/>
    <lineage>
        <taxon>Bacteria</taxon>
        <taxon>Bacillati</taxon>
        <taxon>Cyanobacteriota</taxon>
        <taxon>Cyanophyceae</taxon>
        <taxon>Pseudanabaenales</taxon>
        <taxon>Pseudanabaenaceae</taxon>
        <taxon>Limnothrix</taxon>
    </lineage>
</organism>
<evidence type="ECO:0000313" key="8">
    <source>
        <dbReference type="Proteomes" id="UP001604335"/>
    </source>
</evidence>
<dbReference type="InterPro" id="IPR013328">
    <property type="entry name" value="6PGD_dom2"/>
</dbReference>
<evidence type="ECO:0000256" key="3">
    <source>
        <dbReference type="ARBA" id="ARBA00023027"/>
    </source>
</evidence>
<dbReference type="PIRSF" id="PIRSF000103">
    <property type="entry name" value="HIBADH"/>
    <property type="match status" value="1"/>
</dbReference>
<dbReference type="InterPro" id="IPR029154">
    <property type="entry name" value="HIBADH-like_NADP-bd"/>
</dbReference>
<feature type="domain" description="6-phosphogluconate dehydrogenase NADP-binding" evidence="5">
    <location>
        <begin position="3"/>
        <end position="164"/>
    </location>
</feature>
<dbReference type="PROSITE" id="PS00895">
    <property type="entry name" value="3_HYDROXYISOBUT_DH"/>
    <property type="match status" value="1"/>
</dbReference>
<sequence length="294" mass="29851">MAEIAFLGLGVMGSAMAANLARSGATVRGWNRTPDRPTVAQAAAAGVTIAPDLAAAVAEADLVFSCLGDVPDVQQVLLGAGGAATAARTGALFVDFTTIGSVAAIELGTALRSLGFGFLDAPVSGGDVGAQRGTLTIMVGGELADFERSRPWLALMGQTIRHCGPIGSGQAVKLCNQVLAAGHMLALCEALQLAAAQDLDPQLVIEVCSTGAAGSWALANLGPKILAEDLAPGFAIAHMQKDLRLVTEAAGHCALPVTELANQIFQRVSALDDGQGAQQGTQAAIRAYKTTIPK</sequence>
<dbReference type="EC" id="1.1.-.-" evidence="7"/>
<evidence type="ECO:0000256" key="4">
    <source>
        <dbReference type="SAM" id="SignalP"/>
    </source>
</evidence>
<comment type="similarity">
    <text evidence="1">Belongs to the HIBADH-related family.</text>
</comment>
<dbReference type="Pfam" id="PF14833">
    <property type="entry name" value="NAD_binding_11"/>
    <property type="match status" value="1"/>
</dbReference>
<dbReference type="SUPFAM" id="SSF51735">
    <property type="entry name" value="NAD(P)-binding Rossmann-fold domains"/>
    <property type="match status" value="1"/>
</dbReference>
<dbReference type="Proteomes" id="UP001604335">
    <property type="component" value="Unassembled WGS sequence"/>
</dbReference>
<feature type="signal peptide" evidence="4">
    <location>
        <begin position="1"/>
        <end position="17"/>
    </location>
</feature>
<protein>
    <submittedName>
        <fullName evidence="7">NAD(P)-dependent oxidoreductase</fullName>
        <ecNumber evidence="7">1.1.-.-</ecNumber>
    </submittedName>
</protein>
<keyword evidence="4" id="KW-0732">Signal</keyword>
<evidence type="ECO:0000313" key="7">
    <source>
        <dbReference type="EMBL" id="MFG3816940.1"/>
    </source>
</evidence>
<proteinExistence type="inferred from homology"/>
<evidence type="ECO:0000256" key="1">
    <source>
        <dbReference type="ARBA" id="ARBA00009080"/>
    </source>
</evidence>
<dbReference type="InterPro" id="IPR036291">
    <property type="entry name" value="NAD(P)-bd_dom_sf"/>
</dbReference>
<evidence type="ECO:0000256" key="2">
    <source>
        <dbReference type="ARBA" id="ARBA00023002"/>
    </source>
</evidence>
<dbReference type="Gene3D" id="3.40.50.720">
    <property type="entry name" value="NAD(P)-binding Rossmann-like Domain"/>
    <property type="match status" value="1"/>
</dbReference>
<dbReference type="InterPro" id="IPR002204">
    <property type="entry name" value="3-OH-isobutyrate_DH-rel_CS"/>
</dbReference>
<dbReference type="GO" id="GO:0016491">
    <property type="term" value="F:oxidoreductase activity"/>
    <property type="evidence" value="ECO:0007669"/>
    <property type="project" value="UniProtKB-KW"/>
</dbReference>
<dbReference type="Pfam" id="PF03446">
    <property type="entry name" value="NAD_binding_2"/>
    <property type="match status" value="1"/>
</dbReference>
<dbReference type="InterPro" id="IPR015815">
    <property type="entry name" value="HIBADH-related"/>
</dbReference>
<dbReference type="Gene3D" id="1.10.1040.10">
    <property type="entry name" value="N-(1-d-carboxylethyl)-l-norvaline Dehydrogenase, domain 2"/>
    <property type="match status" value="1"/>
</dbReference>
<evidence type="ECO:0000259" key="6">
    <source>
        <dbReference type="Pfam" id="PF14833"/>
    </source>
</evidence>
<evidence type="ECO:0000259" key="5">
    <source>
        <dbReference type="Pfam" id="PF03446"/>
    </source>
</evidence>
<dbReference type="PANTHER" id="PTHR43060">
    <property type="entry name" value="3-HYDROXYISOBUTYRATE DEHYDROGENASE-LIKE 1, MITOCHONDRIAL-RELATED"/>
    <property type="match status" value="1"/>
</dbReference>
<reference evidence="8" key="1">
    <citation type="journal article" date="2024" name="Algal Res.">
        <title>Biochemical, toxicological and genomic investigation of a high-biomass producing Limnothrix strain isolated from Italian shallow drinking water reservoir.</title>
        <authorList>
            <person name="Simonazzi M."/>
            <person name="Shishido T.K."/>
            <person name="Delbaje E."/>
            <person name="Wahlsten M."/>
            <person name="Fewer D.P."/>
            <person name="Sivonen K."/>
            <person name="Pezzolesi L."/>
            <person name="Pistocchi R."/>
        </authorList>
    </citation>
    <scope>NUCLEOTIDE SEQUENCE [LARGE SCALE GENOMIC DNA]</scope>
    <source>
        <strain evidence="8">LRLZ20PSL1</strain>
    </source>
</reference>
<name>A0ABW7C6X7_9CYAN</name>
<dbReference type="PANTHER" id="PTHR43060:SF15">
    <property type="entry name" value="3-HYDROXYISOBUTYRATE DEHYDROGENASE-LIKE 1, MITOCHONDRIAL-RELATED"/>
    <property type="match status" value="1"/>
</dbReference>
<feature type="chain" id="PRO_5045380580" evidence="4">
    <location>
        <begin position="18"/>
        <end position="294"/>
    </location>
</feature>
<comment type="caution">
    <text evidence="7">The sequence shown here is derived from an EMBL/GenBank/DDBJ whole genome shotgun (WGS) entry which is preliminary data.</text>
</comment>
<dbReference type="SUPFAM" id="SSF48179">
    <property type="entry name" value="6-phosphogluconate dehydrogenase C-terminal domain-like"/>
    <property type="match status" value="1"/>
</dbReference>
<dbReference type="EMBL" id="JAZAQF010000028">
    <property type="protein sequence ID" value="MFG3816940.1"/>
    <property type="molecule type" value="Genomic_DNA"/>
</dbReference>
<keyword evidence="3" id="KW-0520">NAD</keyword>
<keyword evidence="2 7" id="KW-0560">Oxidoreductase</keyword>
<dbReference type="InterPro" id="IPR006115">
    <property type="entry name" value="6PGDH_NADP-bd"/>
</dbReference>
<dbReference type="RefSeq" id="WP_393010969.1">
    <property type="nucleotide sequence ID" value="NZ_JAZAQF010000028.1"/>
</dbReference>
<keyword evidence="8" id="KW-1185">Reference proteome</keyword>
<accession>A0ABW7C6X7</accession>
<gene>
    <name evidence="7" type="ORF">VPK24_04775</name>
</gene>
<feature type="domain" description="3-hydroxyisobutyrate dehydrogenase-like NAD-binding" evidence="6">
    <location>
        <begin position="167"/>
        <end position="287"/>
    </location>
</feature>